<organism evidence="1 2">
    <name type="scientific">Microbacterium binotii</name>
    <dbReference type="NCBI Taxonomy" id="462710"/>
    <lineage>
        <taxon>Bacteria</taxon>
        <taxon>Bacillati</taxon>
        <taxon>Actinomycetota</taxon>
        <taxon>Actinomycetes</taxon>
        <taxon>Micrococcales</taxon>
        <taxon>Microbacteriaceae</taxon>
        <taxon>Microbacterium</taxon>
    </lineage>
</organism>
<evidence type="ECO:0000313" key="1">
    <source>
        <dbReference type="EMBL" id="GAA2577706.1"/>
    </source>
</evidence>
<evidence type="ECO:0000313" key="2">
    <source>
        <dbReference type="Proteomes" id="UP001500274"/>
    </source>
</evidence>
<dbReference type="EMBL" id="BAAARI010000011">
    <property type="protein sequence ID" value="GAA2577706.1"/>
    <property type="molecule type" value="Genomic_DNA"/>
</dbReference>
<reference evidence="1 2" key="1">
    <citation type="journal article" date="2019" name="Int. J. Syst. Evol. Microbiol.">
        <title>The Global Catalogue of Microorganisms (GCM) 10K type strain sequencing project: providing services to taxonomists for standard genome sequencing and annotation.</title>
        <authorList>
            <consortium name="The Broad Institute Genomics Platform"/>
            <consortium name="The Broad Institute Genome Sequencing Center for Infectious Disease"/>
            <person name="Wu L."/>
            <person name="Ma J."/>
        </authorList>
    </citation>
    <scope>NUCLEOTIDE SEQUENCE [LARGE SCALE GENOMIC DNA]</scope>
    <source>
        <strain evidence="1 2">JCM 16365</strain>
    </source>
</reference>
<keyword evidence="2" id="KW-1185">Reference proteome</keyword>
<accession>A0ABN3PCH0</accession>
<comment type="caution">
    <text evidence="1">The sequence shown here is derived from an EMBL/GenBank/DDBJ whole genome shotgun (WGS) entry which is preliminary data.</text>
</comment>
<sequence length="260" mass="28883">MAGVRRRNADPTRAAAHVRMLLESGMTQRHLAGLAGLSEVTLKRLRSDDVPWIYASTERAILGVKPVRSVGAGRRVDATGARRRMQALMAIGYGSTELAVMLGMPKNAGPRIMRADLVVEETRVAVVALYERLAMRPPADTWQTRRIRGFAAKNGYAPPLAWDEETIDDPSAKPAAWKRGQREPGFLTRLDESVIQAAIDGQQPELSPLERRRVISVLHHRQWSAGRIGEWIDCSAKTVDRIREELHLPIYDVADVRAAA</sequence>
<proteinExistence type="predicted"/>
<protein>
    <submittedName>
        <fullName evidence="1">Uncharacterized protein</fullName>
    </submittedName>
</protein>
<name>A0ABN3PCH0_9MICO</name>
<gene>
    <name evidence="1" type="ORF">GCM10009862_16280</name>
</gene>
<dbReference type="Proteomes" id="UP001500274">
    <property type="component" value="Unassembled WGS sequence"/>
</dbReference>